<dbReference type="RefSeq" id="WP_085807657.1">
    <property type="nucleotide sequence ID" value="NZ_FWFX01000019.1"/>
</dbReference>
<dbReference type="AlphaFoldDB" id="A0A1X7A7N7"/>
<name>A0A1X7A7N7_9RHOB</name>
<proteinExistence type="predicted"/>
<keyword evidence="4" id="KW-1185">Reference proteome</keyword>
<evidence type="ECO:0000256" key="1">
    <source>
        <dbReference type="SAM" id="Coils"/>
    </source>
</evidence>
<evidence type="ECO:0000313" key="4">
    <source>
        <dbReference type="Proteomes" id="UP000193061"/>
    </source>
</evidence>
<dbReference type="Pfam" id="PF04102">
    <property type="entry name" value="SlyX"/>
    <property type="match status" value="1"/>
</dbReference>
<gene>
    <name evidence="3" type="primary">slyX</name>
    <name evidence="3" type="ORF">ROA7450_04008</name>
</gene>
<feature type="coiled-coil region" evidence="1">
    <location>
        <begin position="1"/>
        <end position="35"/>
    </location>
</feature>
<dbReference type="OrthoDB" id="285836at2"/>
<protein>
    <submittedName>
        <fullName evidence="3">Protein SlyX</fullName>
    </submittedName>
</protein>
<dbReference type="InterPro" id="IPR007236">
    <property type="entry name" value="SlyX"/>
</dbReference>
<reference evidence="3 4" key="1">
    <citation type="submission" date="2017-03" db="EMBL/GenBank/DDBJ databases">
        <authorList>
            <person name="Afonso C.L."/>
            <person name="Miller P.J."/>
            <person name="Scott M.A."/>
            <person name="Spackman E."/>
            <person name="Goraichik I."/>
            <person name="Dimitrov K.M."/>
            <person name="Suarez D.L."/>
            <person name="Swayne D.E."/>
        </authorList>
    </citation>
    <scope>NUCLEOTIDE SEQUENCE [LARGE SCALE GENOMIC DNA]</scope>
    <source>
        <strain evidence="3 4">CECT 7450</strain>
    </source>
</reference>
<feature type="region of interest" description="Disordered" evidence="2">
    <location>
        <begin position="43"/>
        <end position="64"/>
    </location>
</feature>
<keyword evidence="1" id="KW-0175">Coiled coil</keyword>
<dbReference type="EMBL" id="FWFX01000019">
    <property type="protein sequence ID" value="SLN72215.1"/>
    <property type="molecule type" value="Genomic_DNA"/>
</dbReference>
<evidence type="ECO:0000313" key="3">
    <source>
        <dbReference type="EMBL" id="SLN72215.1"/>
    </source>
</evidence>
<organism evidence="3 4">
    <name type="scientific">Roseovarius albus</name>
    <dbReference type="NCBI Taxonomy" id="1247867"/>
    <lineage>
        <taxon>Bacteria</taxon>
        <taxon>Pseudomonadati</taxon>
        <taxon>Pseudomonadota</taxon>
        <taxon>Alphaproteobacteria</taxon>
        <taxon>Rhodobacterales</taxon>
        <taxon>Roseobacteraceae</taxon>
        <taxon>Roseovarius</taxon>
    </lineage>
</organism>
<evidence type="ECO:0000256" key="2">
    <source>
        <dbReference type="SAM" id="MobiDB-lite"/>
    </source>
</evidence>
<accession>A0A1X7A7N7</accession>
<sequence length="64" mass="7278">MSTVEEHIAHLTHTVDELSQEVACQQTEIAMLTRRVQLLMEREAGREADEGGQIVLGNERPPHW</sequence>
<dbReference type="Proteomes" id="UP000193061">
    <property type="component" value="Unassembled WGS sequence"/>
</dbReference>